<evidence type="ECO:0000313" key="3">
    <source>
        <dbReference type="Proteomes" id="UP000185812"/>
    </source>
</evidence>
<feature type="chain" id="PRO_5012658045" description="PorV/PorQ family protein" evidence="1">
    <location>
        <begin position="24"/>
        <end position="346"/>
    </location>
</feature>
<keyword evidence="3" id="KW-1185">Reference proteome</keyword>
<name>A0A1M6RR11_9BACT</name>
<protein>
    <recommendedName>
        <fullName evidence="4">PorV/PorQ family protein</fullName>
    </recommendedName>
</protein>
<proteinExistence type="predicted"/>
<reference evidence="3" key="1">
    <citation type="submission" date="2016-11" db="EMBL/GenBank/DDBJ databases">
        <authorList>
            <person name="Varghese N."/>
            <person name="Submissions S."/>
        </authorList>
    </citation>
    <scope>NUCLEOTIDE SEQUENCE [LARGE SCALE GENOMIC DNA]</scope>
    <source>
        <strain evidence="3">DSM 22212</strain>
    </source>
</reference>
<evidence type="ECO:0000256" key="1">
    <source>
        <dbReference type="SAM" id="SignalP"/>
    </source>
</evidence>
<evidence type="ECO:0008006" key="4">
    <source>
        <dbReference type="Google" id="ProtNLM"/>
    </source>
</evidence>
<gene>
    <name evidence="2" type="ORF">SAMN04488087_0932</name>
</gene>
<dbReference type="AlphaFoldDB" id="A0A1M6RR11"/>
<accession>A0A1M6RR11</accession>
<dbReference type="Gene3D" id="2.40.160.60">
    <property type="entry name" value="Outer membrane protein transport protein (OMPP1/FadL/TodX)"/>
    <property type="match status" value="1"/>
</dbReference>
<keyword evidence="1" id="KW-0732">Signal</keyword>
<dbReference type="NCBIfam" id="NF033709">
    <property type="entry name" value="PorV_fam"/>
    <property type="match status" value="1"/>
</dbReference>
<dbReference type="Proteomes" id="UP000185812">
    <property type="component" value="Unassembled WGS sequence"/>
</dbReference>
<organism evidence="2 3">
    <name type="scientific">Rhodothermus profundi</name>
    <dbReference type="NCBI Taxonomy" id="633813"/>
    <lineage>
        <taxon>Bacteria</taxon>
        <taxon>Pseudomonadati</taxon>
        <taxon>Rhodothermota</taxon>
        <taxon>Rhodothermia</taxon>
        <taxon>Rhodothermales</taxon>
        <taxon>Rhodothermaceae</taxon>
        <taxon>Rhodothermus</taxon>
    </lineage>
</organism>
<dbReference type="STRING" id="633813.SAMN04488087_0932"/>
<dbReference type="RefSeq" id="WP_245771918.1">
    <property type="nucleotide sequence ID" value="NZ_FRAU01000002.1"/>
</dbReference>
<evidence type="ECO:0000313" key="2">
    <source>
        <dbReference type="EMBL" id="SHK34778.1"/>
    </source>
</evidence>
<sequence>MRGYRSIGMALWLLGLVVGPAQAQFASQTRTVTRAGTAAAEFLSIPIGARATAMGSAVSAAIDDPTAIYWNPAGLTGLTRGTFTAEYAQWLAGISVNYMAVAVPLGAGAVGVGVTAVRTPEMEETTVEQQEGTGRTFTAASYAIALSYARALTDRFSVGGSVKYITERISYSTASGLALDIGTLFVTPFWGIRLGAAITNFGTKMRMRGDDLLTIVDIDPNSRGNNISNRAELRTDPFDLPLTMRIGLAGEVWQRDGYRLTLAIDALSPSNSSQYVNLGAELGLLGDLILLRGGYSELFLTDSAHTFSLGGGLRYRFGSFYVTFDYAYEGWRYFNGVNRFTLMVGF</sequence>
<dbReference type="EMBL" id="FRAU01000002">
    <property type="protein sequence ID" value="SHK34778.1"/>
    <property type="molecule type" value="Genomic_DNA"/>
</dbReference>
<dbReference type="SUPFAM" id="SSF56935">
    <property type="entry name" value="Porins"/>
    <property type="match status" value="1"/>
</dbReference>
<feature type="signal peptide" evidence="1">
    <location>
        <begin position="1"/>
        <end position="23"/>
    </location>
</feature>